<keyword evidence="3" id="KW-1185">Reference proteome</keyword>
<feature type="region of interest" description="Disordered" evidence="1">
    <location>
        <begin position="1"/>
        <end position="61"/>
    </location>
</feature>
<accession>A0AAV2JG28</accession>
<evidence type="ECO:0000256" key="1">
    <source>
        <dbReference type="SAM" id="MobiDB-lite"/>
    </source>
</evidence>
<dbReference type="EMBL" id="OZ035834">
    <property type="protein sequence ID" value="CAL1575108.1"/>
    <property type="molecule type" value="Genomic_DNA"/>
</dbReference>
<name>A0AAV2JG28_KNICA</name>
<proteinExistence type="predicted"/>
<dbReference type="Proteomes" id="UP001497482">
    <property type="component" value="Chromosome 12"/>
</dbReference>
<evidence type="ECO:0000313" key="3">
    <source>
        <dbReference type="Proteomes" id="UP001497482"/>
    </source>
</evidence>
<protein>
    <submittedName>
        <fullName evidence="2">Uncharacterized protein</fullName>
    </submittedName>
</protein>
<organism evidence="2 3">
    <name type="scientific">Knipowitschia caucasica</name>
    <name type="common">Caucasian dwarf goby</name>
    <name type="synonym">Pomatoschistus caucasicus</name>
    <dbReference type="NCBI Taxonomy" id="637954"/>
    <lineage>
        <taxon>Eukaryota</taxon>
        <taxon>Metazoa</taxon>
        <taxon>Chordata</taxon>
        <taxon>Craniata</taxon>
        <taxon>Vertebrata</taxon>
        <taxon>Euteleostomi</taxon>
        <taxon>Actinopterygii</taxon>
        <taxon>Neopterygii</taxon>
        <taxon>Teleostei</taxon>
        <taxon>Neoteleostei</taxon>
        <taxon>Acanthomorphata</taxon>
        <taxon>Gobiaria</taxon>
        <taxon>Gobiiformes</taxon>
        <taxon>Gobioidei</taxon>
        <taxon>Gobiidae</taxon>
        <taxon>Gobiinae</taxon>
        <taxon>Knipowitschia</taxon>
    </lineage>
</organism>
<gene>
    <name evidence="2" type="ORF">KC01_LOCUS6743</name>
</gene>
<reference evidence="2 3" key="1">
    <citation type="submission" date="2024-04" db="EMBL/GenBank/DDBJ databases">
        <authorList>
            <person name="Waldvogel A.-M."/>
            <person name="Schoenle A."/>
        </authorList>
    </citation>
    <scope>NUCLEOTIDE SEQUENCE [LARGE SCALE GENOMIC DNA]</scope>
</reference>
<feature type="compositionally biased region" description="Basic and acidic residues" evidence="1">
    <location>
        <begin position="42"/>
        <end position="61"/>
    </location>
</feature>
<sequence>MKQSAVCKSLKSENMPQAEDQIQGWSRTTDHRDQSSTTNRTVADKKGPGSASEHDSTAHDEEWLKIPLRYRHQWICYMGSRCGGVEGVRGGLLTCLATVKAARYADTSPQSPR</sequence>
<dbReference type="AlphaFoldDB" id="A0AAV2JG28"/>
<evidence type="ECO:0000313" key="2">
    <source>
        <dbReference type="EMBL" id="CAL1575108.1"/>
    </source>
</evidence>